<dbReference type="InterPro" id="IPR036188">
    <property type="entry name" value="FAD/NAD-bd_sf"/>
</dbReference>
<comment type="caution">
    <text evidence="5">The sequence shown here is derived from an EMBL/GenBank/DDBJ whole genome shotgun (WGS) entry which is preliminary data.</text>
</comment>
<dbReference type="PANTHER" id="PTHR42877">
    <property type="entry name" value="L-ORNITHINE N(5)-MONOOXYGENASE-RELATED"/>
    <property type="match status" value="1"/>
</dbReference>
<comment type="similarity">
    <text evidence="2">Belongs to the FAD-binding monooxygenase family.</text>
</comment>
<evidence type="ECO:0000256" key="1">
    <source>
        <dbReference type="ARBA" id="ARBA00001974"/>
    </source>
</evidence>
<dbReference type="AlphaFoldDB" id="A0A9W9Y563"/>
<reference evidence="5" key="2">
    <citation type="journal article" date="2023" name="IMA Fungus">
        <title>Comparative genomic study of the Penicillium genus elucidates a diverse pangenome and 15 lateral gene transfer events.</title>
        <authorList>
            <person name="Petersen C."/>
            <person name="Sorensen T."/>
            <person name="Nielsen M.R."/>
            <person name="Sondergaard T.E."/>
            <person name="Sorensen J.L."/>
            <person name="Fitzpatrick D.A."/>
            <person name="Frisvad J.C."/>
            <person name="Nielsen K.L."/>
        </authorList>
    </citation>
    <scope>NUCLEOTIDE SEQUENCE</scope>
    <source>
        <strain evidence="5">IBT 29495</strain>
    </source>
</reference>
<keyword evidence="3" id="KW-0285">Flavoprotein</keyword>
<comment type="cofactor">
    <cofactor evidence="1">
        <name>FAD</name>
        <dbReference type="ChEBI" id="CHEBI:57692"/>
    </cofactor>
</comment>
<evidence type="ECO:0000313" key="5">
    <source>
        <dbReference type="EMBL" id="KAJ5520427.1"/>
    </source>
</evidence>
<accession>A0A9W9Y563</accession>
<dbReference type="OrthoDB" id="74360at2759"/>
<reference evidence="5" key="1">
    <citation type="submission" date="2022-12" db="EMBL/GenBank/DDBJ databases">
        <authorList>
            <person name="Petersen C."/>
        </authorList>
    </citation>
    <scope>NUCLEOTIDE SEQUENCE</scope>
    <source>
        <strain evidence="5">IBT 29495</strain>
    </source>
</reference>
<dbReference type="SUPFAM" id="SSF51905">
    <property type="entry name" value="FAD/NAD(P)-binding domain"/>
    <property type="match status" value="1"/>
</dbReference>
<proteinExistence type="inferred from homology"/>
<keyword evidence="4" id="KW-0274">FAD</keyword>
<evidence type="ECO:0000256" key="3">
    <source>
        <dbReference type="ARBA" id="ARBA00022630"/>
    </source>
</evidence>
<evidence type="ECO:0000256" key="4">
    <source>
        <dbReference type="ARBA" id="ARBA00022827"/>
    </source>
</evidence>
<sequence>MSPSLQNLDVDELPSDQNHPINWVPVADEPLYTPRKLRVVCVGAGFSGLLVAYKFKHQYKLDGLIDLAIYEKNADVGGTWLENKYPGVACDIPAHIYTFPFEPNPNWSTFYAEGSEILQYIKDTSDKYKLHEMVQLNSEVTESIWDEDTGKWNVKIQRGNDVTRDTADILINGSGILNGVGPTSRGFKGKLIHSASWDTSLDWSGKNVALIGNGSSAIQILPTIQPTAKSVTNFMRSPTWVAANFAAEFTKNGKNFSYTEEEKRRFQENPDELLEMRKKIEHGVNQFFYGLMKGSPQQKEANRVSKQIMEDRLNNNPELCDRLIPDFEFGCRRISPGEGYLEALQENNVVCCFSPIHKITNQGIETEEGHTEFDIIICATGFDVSFSPFWKLVGRGGQSLSKLWQEKPDAYFGICAPEQPNYFIFNGPNCPIAHGSLLAAMESTADWIFKWCKKIASEDIKSVCVKRDAVEEFNIYTQEFLKRTRKISTFPPEDRVGHSHGPFL</sequence>
<dbReference type="Gene3D" id="3.50.50.60">
    <property type="entry name" value="FAD/NAD(P)-binding domain"/>
    <property type="match status" value="2"/>
</dbReference>
<name>A0A9W9Y563_9EURO</name>
<gene>
    <name evidence="5" type="ORF">N7463_000880</name>
</gene>
<protein>
    <submittedName>
        <fullName evidence="5">Uncharacterized protein</fullName>
    </submittedName>
</protein>
<dbReference type="PANTHER" id="PTHR42877:SF11">
    <property type="entry name" value="MONOOXYGENASE, PUTATIVE (AFU_ORTHOLOGUE AFUA_6G13790)-RELATED"/>
    <property type="match status" value="1"/>
</dbReference>
<dbReference type="InterPro" id="IPR051209">
    <property type="entry name" value="FAD-bind_Monooxygenase_sf"/>
</dbReference>
<keyword evidence="6" id="KW-1185">Reference proteome</keyword>
<organism evidence="5 6">
    <name type="scientific">Penicillium fimorum</name>
    <dbReference type="NCBI Taxonomy" id="1882269"/>
    <lineage>
        <taxon>Eukaryota</taxon>
        <taxon>Fungi</taxon>
        <taxon>Dikarya</taxon>
        <taxon>Ascomycota</taxon>
        <taxon>Pezizomycotina</taxon>
        <taxon>Eurotiomycetes</taxon>
        <taxon>Eurotiomycetidae</taxon>
        <taxon>Eurotiales</taxon>
        <taxon>Aspergillaceae</taxon>
        <taxon>Penicillium</taxon>
    </lineage>
</organism>
<evidence type="ECO:0000256" key="2">
    <source>
        <dbReference type="ARBA" id="ARBA00010139"/>
    </source>
</evidence>
<dbReference type="Pfam" id="PF13450">
    <property type="entry name" value="NAD_binding_8"/>
    <property type="match status" value="1"/>
</dbReference>
<evidence type="ECO:0000313" key="6">
    <source>
        <dbReference type="Proteomes" id="UP001149954"/>
    </source>
</evidence>
<dbReference type="EMBL" id="JAPWDS010000001">
    <property type="protein sequence ID" value="KAJ5520427.1"/>
    <property type="molecule type" value="Genomic_DNA"/>
</dbReference>
<dbReference type="Proteomes" id="UP001149954">
    <property type="component" value="Unassembled WGS sequence"/>
</dbReference>